<accession>J3NSA8</accession>
<dbReference type="EMBL" id="GL385396">
    <property type="protein sequence ID" value="EJT79064.1"/>
    <property type="molecule type" value="Genomic_DNA"/>
</dbReference>
<reference evidence="3" key="1">
    <citation type="submission" date="2010-07" db="EMBL/GenBank/DDBJ databases">
        <title>The genome sequence of Gaeumannomyces graminis var. tritici strain R3-111a-1.</title>
        <authorList>
            <consortium name="The Broad Institute Genome Sequencing Platform"/>
            <person name="Ma L.-J."/>
            <person name="Dead R."/>
            <person name="Young S."/>
            <person name="Zeng Q."/>
            <person name="Koehrsen M."/>
            <person name="Alvarado L."/>
            <person name="Berlin A."/>
            <person name="Chapman S.B."/>
            <person name="Chen Z."/>
            <person name="Freedman E."/>
            <person name="Gellesch M."/>
            <person name="Goldberg J."/>
            <person name="Griggs A."/>
            <person name="Gujja S."/>
            <person name="Heilman E.R."/>
            <person name="Heiman D."/>
            <person name="Hepburn T."/>
            <person name="Howarth C."/>
            <person name="Jen D."/>
            <person name="Larson L."/>
            <person name="Mehta T."/>
            <person name="Neiman D."/>
            <person name="Pearson M."/>
            <person name="Roberts A."/>
            <person name="Saif S."/>
            <person name="Shea T."/>
            <person name="Shenoy N."/>
            <person name="Sisk P."/>
            <person name="Stolte C."/>
            <person name="Sykes S."/>
            <person name="Walk T."/>
            <person name="White J."/>
            <person name="Yandava C."/>
            <person name="Haas B."/>
            <person name="Nusbaum C."/>
            <person name="Birren B."/>
        </authorList>
    </citation>
    <scope>NUCLEOTIDE SEQUENCE [LARGE SCALE GENOMIC DNA]</scope>
    <source>
        <strain evidence="3">R3-111a-1</strain>
    </source>
</reference>
<protein>
    <submittedName>
        <fullName evidence="1 2">Uncharacterized protein</fullName>
    </submittedName>
</protein>
<reference evidence="1" key="3">
    <citation type="submission" date="2010-09" db="EMBL/GenBank/DDBJ databases">
        <title>Annotation of Gaeumannomyces graminis var. tritici R3-111a-1.</title>
        <authorList>
            <consortium name="The Broad Institute Genome Sequencing Platform"/>
            <person name="Ma L.-J."/>
            <person name="Dead R."/>
            <person name="Young S.K."/>
            <person name="Zeng Q."/>
            <person name="Gargeya S."/>
            <person name="Fitzgerald M."/>
            <person name="Haas B."/>
            <person name="Abouelleil A."/>
            <person name="Alvarado L."/>
            <person name="Arachchi H.M."/>
            <person name="Berlin A."/>
            <person name="Brown A."/>
            <person name="Chapman S.B."/>
            <person name="Chen Z."/>
            <person name="Dunbar C."/>
            <person name="Freedman E."/>
            <person name="Gearin G."/>
            <person name="Gellesch M."/>
            <person name="Goldberg J."/>
            <person name="Griggs A."/>
            <person name="Gujja S."/>
            <person name="Heiman D."/>
            <person name="Howarth C."/>
            <person name="Larson L."/>
            <person name="Lui A."/>
            <person name="MacDonald P.J.P."/>
            <person name="Mehta T."/>
            <person name="Montmayeur A."/>
            <person name="Murphy C."/>
            <person name="Neiman D."/>
            <person name="Pearson M."/>
            <person name="Priest M."/>
            <person name="Roberts A."/>
            <person name="Saif S."/>
            <person name="Shea T."/>
            <person name="Shenoy N."/>
            <person name="Sisk P."/>
            <person name="Stolte C."/>
            <person name="Sykes S."/>
            <person name="Yandava C."/>
            <person name="Wortman J."/>
            <person name="Nusbaum C."/>
            <person name="Birren B."/>
        </authorList>
    </citation>
    <scope>NUCLEOTIDE SEQUENCE</scope>
    <source>
        <strain evidence="1">R3-111a-1</strain>
    </source>
</reference>
<dbReference type="AlphaFoldDB" id="J3NSA8"/>
<name>J3NSA8_GAET3</name>
<evidence type="ECO:0000313" key="3">
    <source>
        <dbReference type="Proteomes" id="UP000006039"/>
    </source>
</evidence>
<dbReference type="EnsemblFungi" id="EJT79064">
    <property type="protein sequence ID" value="EJT79064"/>
    <property type="gene ID" value="GGTG_04153"/>
</dbReference>
<organism evidence="1">
    <name type="scientific">Gaeumannomyces tritici (strain R3-111a-1)</name>
    <name type="common">Wheat and barley take-all root rot fungus</name>
    <name type="synonym">Gaeumannomyces graminis var. tritici</name>
    <dbReference type="NCBI Taxonomy" id="644352"/>
    <lineage>
        <taxon>Eukaryota</taxon>
        <taxon>Fungi</taxon>
        <taxon>Dikarya</taxon>
        <taxon>Ascomycota</taxon>
        <taxon>Pezizomycotina</taxon>
        <taxon>Sordariomycetes</taxon>
        <taxon>Sordariomycetidae</taxon>
        <taxon>Magnaporthales</taxon>
        <taxon>Magnaporthaceae</taxon>
        <taxon>Gaeumannomyces</taxon>
    </lineage>
</organism>
<dbReference type="HOGENOM" id="CLU_1796586_0_0_1"/>
<proteinExistence type="predicted"/>
<keyword evidence="3" id="KW-1185">Reference proteome</keyword>
<reference evidence="1" key="2">
    <citation type="submission" date="2010-07" db="EMBL/GenBank/DDBJ databases">
        <authorList>
            <consortium name="The Broad Institute Genome Sequencing Platform"/>
            <consortium name="Broad Institute Genome Sequencing Center for Infectious Disease"/>
            <person name="Ma L.-J."/>
            <person name="Dead R."/>
            <person name="Young S."/>
            <person name="Zeng Q."/>
            <person name="Koehrsen M."/>
            <person name="Alvarado L."/>
            <person name="Berlin A."/>
            <person name="Chapman S.B."/>
            <person name="Chen Z."/>
            <person name="Freedman E."/>
            <person name="Gellesch M."/>
            <person name="Goldberg J."/>
            <person name="Griggs A."/>
            <person name="Gujja S."/>
            <person name="Heilman E.R."/>
            <person name="Heiman D."/>
            <person name="Hepburn T."/>
            <person name="Howarth C."/>
            <person name="Jen D."/>
            <person name="Larson L."/>
            <person name="Mehta T."/>
            <person name="Neiman D."/>
            <person name="Pearson M."/>
            <person name="Roberts A."/>
            <person name="Saif S."/>
            <person name="Shea T."/>
            <person name="Shenoy N."/>
            <person name="Sisk P."/>
            <person name="Stolte C."/>
            <person name="Sykes S."/>
            <person name="Walk T."/>
            <person name="White J."/>
            <person name="Yandava C."/>
            <person name="Haas B."/>
            <person name="Nusbaum C."/>
            <person name="Birren B."/>
        </authorList>
    </citation>
    <scope>NUCLEOTIDE SEQUENCE</scope>
    <source>
        <strain evidence="1">R3-111a-1</strain>
    </source>
</reference>
<reference evidence="2" key="5">
    <citation type="submission" date="2018-04" db="UniProtKB">
        <authorList>
            <consortium name="EnsemblFungi"/>
        </authorList>
    </citation>
    <scope>IDENTIFICATION</scope>
    <source>
        <strain evidence="2">R3-111a-1</strain>
    </source>
</reference>
<sequence>MPDMPVASTPPVSTVIDALLRRPPAMLSTWGSGLAGKDGPGVRGGAVGSQIRVGLGPLLKPLANQRGCHVLLPNQGGRQMTGFNAADQPPVPPLPLALRPLSTSRRDPGTYWHMPGFGSWLDAGAEPVAEVPRGAKGRPCIRDC</sequence>
<dbReference type="Proteomes" id="UP000006039">
    <property type="component" value="Unassembled WGS sequence"/>
</dbReference>
<evidence type="ECO:0000313" key="2">
    <source>
        <dbReference type="EnsemblFungi" id="EJT79064"/>
    </source>
</evidence>
<reference evidence="2" key="4">
    <citation type="journal article" date="2015" name="G3 (Bethesda)">
        <title>Genome sequences of three phytopathogenic species of the Magnaporthaceae family of fungi.</title>
        <authorList>
            <person name="Okagaki L.H."/>
            <person name="Nunes C.C."/>
            <person name="Sailsbery J."/>
            <person name="Clay B."/>
            <person name="Brown D."/>
            <person name="John T."/>
            <person name="Oh Y."/>
            <person name="Young N."/>
            <person name="Fitzgerald M."/>
            <person name="Haas B.J."/>
            <person name="Zeng Q."/>
            <person name="Young S."/>
            <person name="Adiconis X."/>
            <person name="Fan L."/>
            <person name="Levin J.Z."/>
            <person name="Mitchell T.K."/>
            <person name="Okubara P.A."/>
            <person name="Farman M.L."/>
            <person name="Kohn L.M."/>
            <person name="Birren B."/>
            <person name="Ma L.-J."/>
            <person name="Dean R.A."/>
        </authorList>
    </citation>
    <scope>NUCLEOTIDE SEQUENCE</scope>
    <source>
        <strain evidence="2">R3-111a-1</strain>
    </source>
</reference>
<dbReference type="GeneID" id="20344611"/>
<gene>
    <name evidence="2" type="primary">20344611</name>
    <name evidence="1" type="ORF">GGTG_04153</name>
</gene>
<dbReference type="RefSeq" id="XP_009220209.1">
    <property type="nucleotide sequence ID" value="XM_009221945.1"/>
</dbReference>
<evidence type="ECO:0000313" key="1">
    <source>
        <dbReference type="EMBL" id="EJT79064.1"/>
    </source>
</evidence>
<dbReference type="VEuPathDB" id="FungiDB:GGTG_04153"/>